<accession>A0A2A2FBK8</accession>
<name>A0A2A2FBK8_9GAMM</name>
<evidence type="ECO:0000256" key="2">
    <source>
        <dbReference type="ARBA" id="ARBA00023015"/>
    </source>
</evidence>
<dbReference type="OrthoDB" id="8850588at2"/>
<dbReference type="Gene3D" id="3.40.190.10">
    <property type="entry name" value="Periplasmic binding protein-like II"/>
    <property type="match status" value="2"/>
</dbReference>
<reference evidence="6 7" key="1">
    <citation type="submission" date="2017-08" db="EMBL/GenBank/DDBJ databases">
        <title>Halovibrio sewagensis sp. nov., isolated from wastewater of high salinity.</title>
        <authorList>
            <person name="Dong X."/>
            <person name="Zhang G."/>
        </authorList>
    </citation>
    <scope>NUCLEOTIDE SEQUENCE [LARGE SCALE GENOMIC DNA]</scope>
    <source>
        <strain evidence="6 7">YL5-2</strain>
    </source>
</reference>
<dbReference type="RefSeq" id="WP_095616200.1">
    <property type="nucleotide sequence ID" value="NZ_NSKD01000001.1"/>
</dbReference>
<feature type="domain" description="HTH lysR-type" evidence="5">
    <location>
        <begin position="9"/>
        <end position="66"/>
    </location>
</feature>
<dbReference type="PANTHER" id="PTHR30346">
    <property type="entry name" value="TRANSCRIPTIONAL DUAL REGULATOR HCAR-RELATED"/>
    <property type="match status" value="1"/>
</dbReference>
<dbReference type="InterPro" id="IPR036390">
    <property type="entry name" value="WH_DNA-bd_sf"/>
</dbReference>
<dbReference type="GO" id="GO:0003677">
    <property type="term" value="F:DNA binding"/>
    <property type="evidence" value="ECO:0007669"/>
    <property type="project" value="UniProtKB-KW"/>
</dbReference>
<keyword evidence="2" id="KW-0805">Transcription regulation</keyword>
<dbReference type="AlphaFoldDB" id="A0A2A2FBK8"/>
<proteinExistence type="inferred from homology"/>
<sequence length="309" mass="34730">MSIFSQRMPTIKQLQCFVAVAQELNFRRAAERLNMSQPPLSRQIKRLESLLRIKLIERDTHTVSLTSAGEAFEHEAHAILSRIDTATSALRQKECGNEADVRLGLTSVIDFSQIPGIQAILTSDKRPVQIRTEYAYSKQLIKRLRSGEIDLAIVGNIPGQGEAFEVRPLASDPLMVALPESHNASQHEQVSFKDLAGTTLFWFPRNENPDFYDKCEQTFVDFGYEPPRKPEPTEHMTLLSKIAAGEGMAFFPASMRAASRLGVVYRPFVPEIEARLNVELKLMWRSSETRSEVLRTADRFIALGIPAGT</sequence>
<evidence type="ECO:0000259" key="5">
    <source>
        <dbReference type="PROSITE" id="PS50931"/>
    </source>
</evidence>
<dbReference type="EMBL" id="NSKD01000001">
    <property type="protein sequence ID" value="PAU82104.1"/>
    <property type="molecule type" value="Genomic_DNA"/>
</dbReference>
<keyword evidence="3" id="KW-0238">DNA-binding</keyword>
<evidence type="ECO:0000256" key="1">
    <source>
        <dbReference type="ARBA" id="ARBA00009437"/>
    </source>
</evidence>
<evidence type="ECO:0000256" key="3">
    <source>
        <dbReference type="ARBA" id="ARBA00023125"/>
    </source>
</evidence>
<dbReference type="PANTHER" id="PTHR30346:SF28">
    <property type="entry name" value="HTH-TYPE TRANSCRIPTIONAL REGULATOR CYNR"/>
    <property type="match status" value="1"/>
</dbReference>
<keyword evidence="4" id="KW-0804">Transcription</keyword>
<dbReference type="CDD" id="cd08414">
    <property type="entry name" value="PBP2_LTTR_aromatics_like"/>
    <property type="match status" value="1"/>
</dbReference>
<dbReference type="SUPFAM" id="SSF46785">
    <property type="entry name" value="Winged helix' DNA-binding domain"/>
    <property type="match status" value="1"/>
</dbReference>
<dbReference type="InterPro" id="IPR005119">
    <property type="entry name" value="LysR_subst-bd"/>
</dbReference>
<dbReference type="Pfam" id="PF00126">
    <property type="entry name" value="HTH_1"/>
    <property type="match status" value="1"/>
</dbReference>
<dbReference type="InterPro" id="IPR036388">
    <property type="entry name" value="WH-like_DNA-bd_sf"/>
</dbReference>
<dbReference type="Pfam" id="PF03466">
    <property type="entry name" value="LysR_substrate"/>
    <property type="match status" value="1"/>
</dbReference>
<dbReference type="GO" id="GO:0032993">
    <property type="term" value="C:protein-DNA complex"/>
    <property type="evidence" value="ECO:0007669"/>
    <property type="project" value="TreeGrafter"/>
</dbReference>
<keyword evidence="7" id="KW-1185">Reference proteome</keyword>
<evidence type="ECO:0000313" key="6">
    <source>
        <dbReference type="EMBL" id="PAU82104.1"/>
    </source>
</evidence>
<protein>
    <submittedName>
        <fullName evidence="6">LysR family transcriptional regulator</fullName>
    </submittedName>
</protein>
<evidence type="ECO:0000256" key="4">
    <source>
        <dbReference type="ARBA" id="ARBA00023163"/>
    </source>
</evidence>
<dbReference type="PROSITE" id="PS50931">
    <property type="entry name" value="HTH_LYSR"/>
    <property type="match status" value="1"/>
</dbReference>
<dbReference type="PRINTS" id="PR00039">
    <property type="entry name" value="HTHLYSR"/>
</dbReference>
<evidence type="ECO:0000313" key="7">
    <source>
        <dbReference type="Proteomes" id="UP000218896"/>
    </source>
</evidence>
<dbReference type="FunFam" id="1.10.10.10:FF:000001">
    <property type="entry name" value="LysR family transcriptional regulator"/>
    <property type="match status" value="1"/>
</dbReference>
<dbReference type="SUPFAM" id="SSF53850">
    <property type="entry name" value="Periplasmic binding protein-like II"/>
    <property type="match status" value="1"/>
</dbReference>
<dbReference type="Proteomes" id="UP000218896">
    <property type="component" value="Unassembled WGS sequence"/>
</dbReference>
<organism evidence="6 7">
    <name type="scientific">Halovibrio salipaludis</name>
    <dbReference type="NCBI Taxonomy" id="2032626"/>
    <lineage>
        <taxon>Bacteria</taxon>
        <taxon>Pseudomonadati</taxon>
        <taxon>Pseudomonadota</taxon>
        <taxon>Gammaproteobacteria</taxon>
        <taxon>Oceanospirillales</taxon>
        <taxon>Halomonadaceae</taxon>
        <taxon>Halovibrio</taxon>
    </lineage>
</organism>
<gene>
    <name evidence="6" type="ORF">CK501_02855</name>
</gene>
<dbReference type="Gene3D" id="1.10.10.10">
    <property type="entry name" value="Winged helix-like DNA-binding domain superfamily/Winged helix DNA-binding domain"/>
    <property type="match status" value="1"/>
</dbReference>
<dbReference type="GO" id="GO:0003700">
    <property type="term" value="F:DNA-binding transcription factor activity"/>
    <property type="evidence" value="ECO:0007669"/>
    <property type="project" value="InterPro"/>
</dbReference>
<dbReference type="InterPro" id="IPR000847">
    <property type="entry name" value="LysR_HTH_N"/>
</dbReference>
<comment type="similarity">
    <text evidence="1">Belongs to the LysR transcriptional regulatory family.</text>
</comment>
<comment type="caution">
    <text evidence="6">The sequence shown here is derived from an EMBL/GenBank/DDBJ whole genome shotgun (WGS) entry which is preliminary data.</text>
</comment>